<dbReference type="SUPFAM" id="SSF53850">
    <property type="entry name" value="Periplasmic binding protein-like II"/>
    <property type="match status" value="1"/>
</dbReference>
<dbReference type="Pfam" id="PF13416">
    <property type="entry name" value="SBP_bac_8"/>
    <property type="match status" value="1"/>
</dbReference>
<dbReference type="PANTHER" id="PTHR43649">
    <property type="entry name" value="ARABINOSE-BINDING PROTEIN-RELATED"/>
    <property type="match status" value="1"/>
</dbReference>
<dbReference type="PANTHER" id="PTHR43649:SF32">
    <property type="entry name" value="SUGAR BINDING SECRETED PROTEIN"/>
    <property type="match status" value="1"/>
</dbReference>
<accession>A0ABS5UUD9</accession>
<feature type="signal peptide" evidence="1">
    <location>
        <begin position="1"/>
        <end position="23"/>
    </location>
</feature>
<gene>
    <name evidence="2" type="ORF">JS530_03920</name>
</gene>
<reference evidence="2 3" key="1">
    <citation type="journal article" date="2021" name="Environ. Microbiol.">
        <title>Genetic insights into the dark matter of the mammalian gut microbiota through targeted genome reconstruction.</title>
        <authorList>
            <person name="Lugli G.A."/>
            <person name="Alessandri G."/>
            <person name="Milani C."/>
            <person name="Viappiani A."/>
            <person name="Fontana F."/>
            <person name="Tarracchini C."/>
            <person name="Mancabelli L."/>
            <person name="Argentini C."/>
            <person name="Ruiz L."/>
            <person name="Margolles A."/>
            <person name="van Sinderen D."/>
            <person name="Turroni F."/>
            <person name="Ventura M."/>
        </authorList>
    </citation>
    <scope>NUCLEOTIDE SEQUENCE [LARGE SCALE GENOMIC DNA]</scope>
    <source>
        <strain evidence="2 3">LC6</strain>
    </source>
</reference>
<organism evidence="2 3">
    <name type="scientific">Bifidobacterium colobi</name>
    <dbReference type="NCBI Taxonomy" id="2809026"/>
    <lineage>
        <taxon>Bacteria</taxon>
        <taxon>Bacillati</taxon>
        <taxon>Actinomycetota</taxon>
        <taxon>Actinomycetes</taxon>
        <taxon>Bifidobacteriales</taxon>
        <taxon>Bifidobacteriaceae</taxon>
        <taxon>Bifidobacterium</taxon>
    </lineage>
</organism>
<evidence type="ECO:0000256" key="1">
    <source>
        <dbReference type="SAM" id="SignalP"/>
    </source>
</evidence>
<dbReference type="PROSITE" id="PS51257">
    <property type="entry name" value="PROKAR_LIPOPROTEIN"/>
    <property type="match status" value="1"/>
</dbReference>
<evidence type="ECO:0000313" key="3">
    <source>
        <dbReference type="Proteomes" id="UP000711736"/>
    </source>
</evidence>
<dbReference type="Gene3D" id="3.40.190.10">
    <property type="entry name" value="Periplasmic binding protein-like II"/>
    <property type="match status" value="1"/>
</dbReference>
<feature type="chain" id="PRO_5045600025" evidence="1">
    <location>
        <begin position="24"/>
        <end position="439"/>
    </location>
</feature>
<protein>
    <submittedName>
        <fullName evidence="2">Carbohydrate ABC transporter substrate-binding protein</fullName>
    </submittedName>
</protein>
<dbReference type="InterPro" id="IPR006059">
    <property type="entry name" value="SBP"/>
</dbReference>
<dbReference type="Proteomes" id="UP000711736">
    <property type="component" value="Unassembled WGS sequence"/>
</dbReference>
<dbReference type="InterPro" id="IPR050490">
    <property type="entry name" value="Bact_solute-bd_prot1"/>
</dbReference>
<evidence type="ECO:0000313" key="2">
    <source>
        <dbReference type="EMBL" id="MBT1174657.1"/>
    </source>
</evidence>
<dbReference type="RefSeq" id="WP_214375885.1">
    <property type="nucleotide sequence ID" value="NZ_JAFEJU010000002.1"/>
</dbReference>
<sequence length="439" mass="47311">MVTKSVKRIFAAALAVATMTGMAACGNSTAGDEGAKTSDGKTIIKIQTFNNFGYGKATNERPGADLWSKYEKEHPNIKIEETVASGSDDARSAFNTAISSGADAYDIYAVDIAWMPSILAMPDSFMDLTDYLKGNDWLDWKVQGAKTADGKTIGAGNDIGPTALCYRSDLFAKAGLPTDRDQVAQMLGGDNATWDKYFEVGKQYTEKTGLPWYDAMGGIWATMKTQLKEAYVKQDGTVVATGDKIKSLYDQLTATSEMSAHVSQWSDDWNAMFKADNGFATIMCPAWLVNNIKGNSGSDFKGWDIADVTPGGGSNQGGSWLVVPKTSKVQTEAAKLVAWLTAPEQQVATFKAASNYPSSPKAMKDPAVADKTDEFLNNAPTGKIFADRANAVKIVPYTGAQYYDIDSKFGDALGRVDVTKEQTPAQAWKQYVADVKALS</sequence>
<name>A0ABS5UUD9_9BIFI</name>
<keyword evidence="1" id="KW-0732">Signal</keyword>
<comment type="caution">
    <text evidence="2">The sequence shown here is derived from an EMBL/GenBank/DDBJ whole genome shotgun (WGS) entry which is preliminary data.</text>
</comment>
<keyword evidence="3" id="KW-1185">Reference proteome</keyword>
<dbReference type="EMBL" id="JAFEJU010000002">
    <property type="protein sequence ID" value="MBT1174657.1"/>
    <property type="molecule type" value="Genomic_DNA"/>
</dbReference>
<proteinExistence type="predicted"/>